<accession>A0ACC0CBN9</accession>
<keyword evidence="2" id="KW-1185">Reference proteome</keyword>
<name>A0ACC0CBN9_CATRO</name>
<gene>
    <name evidence="1" type="ORF">M9H77_03564</name>
</gene>
<proteinExistence type="predicted"/>
<dbReference type="Proteomes" id="UP001060085">
    <property type="component" value="Linkage Group LG01"/>
</dbReference>
<reference evidence="2" key="1">
    <citation type="journal article" date="2023" name="Nat. Plants">
        <title>Single-cell RNA sequencing provides a high-resolution roadmap for understanding the multicellular compartmentation of specialized metabolism.</title>
        <authorList>
            <person name="Sun S."/>
            <person name="Shen X."/>
            <person name="Li Y."/>
            <person name="Li Y."/>
            <person name="Wang S."/>
            <person name="Li R."/>
            <person name="Zhang H."/>
            <person name="Shen G."/>
            <person name="Guo B."/>
            <person name="Wei J."/>
            <person name="Xu J."/>
            <person name="St-Pierre B."/>
            <person name="Chen S."/>
            <person name="Sun C."/>
        </authorList>
    </citation>
    <scope>NUCLEOTIDE SEQUENCE [LARGE SCALE GENOMIC DNA]</scope>
</reference>
<protein>
    <submittedName>
        <fullName evidence="1">Uncharacterized protein</fullName>
    </submittedName>
</protein>
<organism evidence="1 2">
    <name type="scientific">Catharanthus roseus</name>
    <name type="common">Madagascar periwinkle</name>
    <name type="synonym">Vinca rosea</name>
    <dbReference type="NCBI Taxonomy" id="4058"/>
    <lineage>
        <taxon>Eukaryota</taxon>
        <taxon>Viridiplantae</taxon>
        <taxon>Streptophyta</taxon>
        <taxon>Embryophyta</taxon>
        <taxon>Tracheophyta</taxon>
        <taxon>Spermatophyta</taxon>
        <taxon>Magnoliopsida</taxon>
        <taxon>eudicotyledons</taxon>
        <taxon>Gunneridae</taxon>
        <taxon>Pentapetalae</taxon>
        <taxon>asterids</taxon>
        <taxon>lamiids</taxon>
        <taxon>Gentianales</taxon>
        <taxon>Apocynaceae</taxon>
        <taxon>Rauvolfioideae</taxon>
        <taxon>Vinceae</taxon>
        <taxon>Catharanthinae</taxon>
        <taxon>Catharanthus</taxon>
    </lineage>
</organism>
<evidence type="ECO:0000313" key="2">
    <source>
        <dbReference type="Proteomes" id="UP001060085"/>
    </source>
</evidence>
<sequence>MSISHLVASDLEILVSNVIKEVQVLFQMGCTYKRAWYAGKFAIEWYFSPCIDRFQYCRLVISVDGTHPREPYKGVLLIASTWDANTNRPNRGIGSSYIYENMLSKIDTPEQKQSSGFDHVMSEIQDRNVDANIYLVKIDLEKWTLLHDSGHRQGIMTTNIF</sequence>
<evidence type="ECO:0000313" key="1">
    <source>
        <dbReference type="EMBL" id="KAI5682336.1"/>
    </source>
</evidence>
<comment type="caution">
    <text evidence="1">The sequence shown here is derived from an EMBL/GenBank/DDBJ whole genome shotgun (WGS) entry which is preliminary data.</text>
</comment>
<dbReference type="EMBL" id="CM044701">
    <property type="protein sequence ID" value="KAI5682336.1"/>
    <property type="molecule type" value="Genomic_DNA"/>
</dbReference>